<evidence type="ECO:0000313" key="2">
    <source>
        <dbReference type="EMBL" id="NME70950.1"/>
    </source>
</evidence>
<keyword evidence="3" id="KW-1185">Reference proteome</keyword>
<dbReference type="Proteomes" id="UP000576082">
    <property type="component" value="Unassembled WGS sequence"/>
</dbReference>
<feature type="transmembrane region" description="Helical" evidence="1">
    <location>
        <begin position="98"/>
        <end position="117"/>
    </location>
</feature>
<keyword evidence="1" id="KW-0472">Membrane</keyword>
<sequence length="296" mass="34661">MQKMIQYPLRITYAEAKGEYGDHNTFKGTLTSNELQFIEDRKIEGRFSLGELYHLIHKSSLYYTLIKGKRDHINGYGIFGSLALAAAAFLAYVKEVDWLLIVLIVALIGSIILTIQLRKRTKYEPFEMNNDEVLKGLIYVLIQDFGPKLKVNLSMDCTPLEVKDKIVDKFRRRGRNFVIYKKEYLRLKFSLGNSVKVILQDDYFCRKQSWTKRSRSGKTKHKSKENQFNKVAYNILFDSQKYEPKPNVEENGMSLEAGMWVFKGKFKTDNGRHKTSHLLNEQLKHLQQPFLQMKRK</sequence>
<evidence type="ECO:0000313" key="3">
    <source>
        <dbReference type="Proteomes" id="UP000576082"/>
    </source>
</evidence>
<accession>A0A7X9RY86</accession>
<keyword evidence="1" id="KW-1133">Transmembrane helix</keyword>
<feature type="transmembrane region" description="Helical" evidence="1">
    <location>
        <begin position="73"/>
        <end position="92"/>
    </location>
</feature>
<protein>
    <submittedName>
        <fullName evidence="2">Uncharacterized protein</fullName>
    </submittedName>
</protein>
<keyword evidence="1" id="KW-0812">Transmembrane</keyword>
<comment type="caution">
    <text evidence="2">The sequence shown here is derived from an EMBL/GenBank/DDBJ whole genome shotgun (WGS) entry which is preliminary data.</text>
</comment>
<dbReference type="AlphaFoldDB" id="A0A7X9RY86"/>
<gene>
    <name evidence="2" type="ORF">HHU12_23445</name>
</gene>
<dbReference type="RefSeq" id="WP_169659175.1">
    <property type="nucleotide sequence ID" value="NZ_JABANE010000080.1"/>
</dbReference>
<reference evidence="2 3" key="1">
    <citation type="submission" date="2020-04" db="EMBL/GenBank/DDBJ databases">
        <title>Flammeovirga sp. SR4, a novel species isolated from seawater.</title>
        <authorList>
            <person name="Wang X."/>
        </authorList>
    </citation>
    <scope>NUCLEOTIDE SEQUENCE [LARGE SCALE GENOMIC DNA]</scope>
    <source>
        <strain evidence="2 3">ATCC 23126</strain>
    </source>
</reference>
<proteinExistence type="predicted"/>
<organism evidence="2 3">
    <name type="scientific">Flammeovirga aprica JL-4</name>
    <dbReference type="NCBI Taxonomy" id="694437"/>
    <lineage>
        <taxon>Bacteria</taxon>
        <taxon>Pseudomonadati</taxon>
        <taxon>Bacteroidota</taxon>
        <taxon>Cytophagia</taxon>
        <taxon>Cytophagales</taxon>
        <taxon>Flammeovirgaceae</taxon>
        <taxon>Flammeovirga</taxon>
    </lineage>
</organism>
<dbReference type="EMBL" id="JABANE010000080">
    <property type="protein sequence ID" value="NME70950.1"/>
    <property type="molecule type" value="Genomic_DNA"/>
</dbReference>
<evidence type="ECO:0000256" key="1">
    <source>
        <dbReference type="SAM" id="Phobius"/>
    </source>
</evidence>
<name>A0A7X9RY86_9BACT</name>